<evidence type="ECO:0000313" key="3">
    <source>
        <dbReference type="Proteomes" id="UP001515480"/>
    </source>
</evidence>
<sequence>MRSHTLGKRVLREAEQSLHQKELDIQEALMKTRKVEERQQGIKAGFSLAECELADKAVAKFFYMNGISFNVAGAGGVDSSFRDMCDAIRKTPTSWIPPNRKKLAGPLIDTCYSEMTKKLEERDADGGFADKFGYSYTQDGWDSVDHLPLINSAYFCAGAGSVYLRSVDTSGKSKDAEYIASLMIADIYDIGCTRVVTVVTDTCATMEKLGKYTDSCDKLRQALKHDTEHAIRELEAAIAR</sequence>
<accession>A0AB34K686</accession>
<organism evidence="2 3">
    <name type="scientific">Prymnesium parvum</name>
    <name type="common">Toxic golden alga</name>
    <dbReference type="NCBI Taxonomy" id="97485"/>
    <lineage>
        <taxon>Eukaryota</taxon>
        <taxon>Haptista</taxon>
        <taxon>Haptophyta</taxon>
        <taxon>Prymnesiophyceae</taxon>
        <taxon>Prymnesiales</taxon>
        <taxon>Prymnesiaceae</taxon>
        <taxon>Prymnesium</taxon>
    </lineage>
</organism>
<dbReference type="EMBL" id="JBGBPQ010000002">
    <property type="protein sequence ID" value="KAL1528491.1"/>
    <property type="molecule type" value="Genomic_DNA"/>
</dbReference>
<dbReference type="AlphaFoldDB" id="A0AB34K686"/>
<proteinExistence type="predicted"/>
<reference evidence="2 3" key="1">
    <citation type="journal article" date="2024" name="Science">
        <title>Giant polyketide synthase enzymes in the biosynthesis of giant marine polyether toxins.</title>
        <authorList>
            <person name="Fallon T.R."/>
            <person name="Shende V.V."/>
            <person name="Wierzbicki I.H."/>
            <person name="Pendleton A.L."/>
            <person name="Watervoot N.F."/>
            <person name="Auber R.P."/>
            <person name="Gonzalez D.J."/>
            <person name="Wisecaver J.H."/>
            <person name="Moore B.S."/>
        </authorList>
    </citation>
    <scope>NUCLEOTIDE SEQUENCE [LARGE SCALE GENOMIC DNA]</scope>
    <source>
        <strain evidence="2 3">12B1</strain>
    </source>
</reference>
<gene>
    <name evidence="2" type="ORF">AB1Y20_009834</name>
</gene>
<protein>
    <recommendedName>
        <fullName evidence="1">DUF659 domain-containing protein</fullName>
    </recommendedName>
</protein>
<dbReference type="Pfam" id="PF04937">
    <property type="entry name" value="DUF659"/>
    <property type="match status" value="1"/>
</dbReference>
<dbReference type="Proteomes" id="UP001515480">
    <property type="component" value="Unassembled WGS sequence"/>
</dbReference>
<evidence type="ECO:0000259" key="1">
    <source>
        <dbReference type="Pfam" id="PF04937"/>
    </source>
</evidence>
<name>A0AB34K686_PRYPA</name>
<feature type="domain" description="DUF659" evidence="1">
    <location>
        <begin position="98"/>
        <end position="212"/>
    </location>
</feature>
<comment type="caution">
    <text evidence="2">The sequence shown here is derived from an EMBL/GenBank/DDBJ whole genome shotgun (WGS) entry which is preliminary data.</text>
</comment>
<evidence type="ECO:0000313" key="2">
    <source>
        <dbReference type="EMBL" id="KAL1528491.1"/>
    </source>
</evidence>
<keyword evidence="3" id="KW-1185">Reference proteome</keyword>
<dbReference type="InterPro" id="IPR007021">
    <property type="entry name" value="DUF659"/>
</dbReference>